<evidence type="ECO:0000256" key="1">
    <source>
        <dbReference type="SAM" id="MobiDB-lite"/>
    </source>
</evidence>
<proteinExistence type="predicted"/>
<dbReference type="EMBL" id="CAICTM010001424">
    <property type="protein sequence ID" value="CAB9523525.1"/>
    <property type="molecule type" value="Genomic_DNA"/>
</dbReference>
<comment type="caution">
    <text evidence="2">The sequence shown here is derived from an EMBL/GenBank/DDBJ whole genome shotgun (WGS) entry which is preliminary data.</text>
</comment>
<dbReference type="AlphaFoldDB" id="A0A9N8HST8"/>
<sequence>MHAKQSISIAAPASVVWDLVSEEYGGDLLSSSKRQNPSPISSAEMEDSLSDLSWTVERVSESECRVRLETPVVLTRRGSSSAEEDQSTLDPVQCYLETLESLSGLCQSIKTNIERNC</sequence>
<evidence type="ECO:0000313" key="2">
    <source>
        <dbReference type="EMBL" id="CAB9523525.1"/>
    </source>
</evidence>
<keyword evidence="3" id="KW-1185">Reference proteome</keyword>
<evidence type="ECO:0000313" key="3">
    <source>
        <dbReference type="Proteomes" id="UP001153069"/>
    </source>
</evidence>
<organism evidence="2 3">
    <name type="scientific">Seminavis robusta</name>
    <dbReference type="NCBI Taxonomy" id="568900"/>
    <lineage>
        <taxon>Eukaryota</taxon>
        <taxon>Sar</taxon>
        <taxon>Stramenopiles</taxon>
        <taxon>Ochrophyta</taxon>
        <taxon>Bacillariophyta</taxon>
        <taxon>Bacillariophyceae</taxon>
        <taxon>Bacillariophycidae</taxon>
        <taxon>Naviculales</taxon>
        <taxon>Naviculaceae</taxon>
        <taxon>Seminavis</taxon>
    </lineage>
</organism>
<reference evidence="2" key="1">
    <citation type="submission" date="2020-06" db="EMBL/GenBank/DDBJ databases">
        <authorList>
            <consortium name="Plant Systems Biology data submission"/>
        </authorList>
    </citation>
    <scope>NUCLEOTIDE SEQUENCE</scope>
    <source>
        <strain evidence="2">D6</strain>
    </source>
</reference>
<feature type="region of interest" description="Disordered" evidence="1">
    <location>
        <begin position="28"/>
        <end position="50"/>
    </location>
</feature>
<protein>
    <submittedName>
        <fullName evidence="2">Uncharacterized protein</fullName>
    </submittedName>
</protein>
<name>A0A9N8HST8_9STRA</name>
<gene>
    <name evidence="2" type="ORF">SEMRO_1426_G271720.1</name>
</gene>
<dbReference type="Proteomes" id="UP001153069">
    <property type="component" value="Unassembled WGS sequence"/>
</dbReference>
<accession>A0A9N8HST8</accession>
<feature type="compositionally biased region" description="Polar residues" evidence="1">
    <location>
        <begin position="29"/>
        <end position="41"/>
    </location>
</feature>